<accession>A0A5C6WXS7</accession>
<keyword evidence="2" id="KW-1185">Reference proteome</keyword>
<dbReference type="EMBL" id="VOSM01000014">
    <property type="protein sequence ID" value="TXD34235.1"/>
    <property type="molecule type" value="Genomic_DNA"/>
</dbReference>
<evidence type="ECO:0000313" key="1">
    <source>
        <dbReference type="EMBL" id="TXD34235.1"/>
    </source>
</evidence>
<evidence type="ECO:0000313" key="2">
    <source>
        <dbReference type="Proteomes" id="UP000321412"/>
    </source>
</evidence>
<gene>
    <name evidence="1" type="ORF">FRC98_18745</name>
</gene>
<dbReference type="OrthoDB" id="5498178at2"/>
<dbReference type="AlphaFoldDB" id="A0A5C6WXS7"/>
<dbReference type="Proteomes" id="UP000321412">
    <property type="component" value="Unassembled WGS sequence"/>
</dbReference>
<sequence>MAFSRSTMLSERSDEASLTRDMVGIGMNFAGDANRDAPIEETLVLATALGMEGHDFRVLAVLTTWMDVHQKHINVDRLARCVAEHPSERVLAYWAAVSTWLKKDRRFARFAKLYQGPPLDLLPVGTDFQIARRGEDARFEGSPLRVPAGTLRDRVADVLSPEALVRQHAGYRNRVRMGPSWRADVWTVLERDPELSAAEAARRAGCSFATAWRVVEDFRVLRGGEVGLG</sequence>
<dbReference type="RefSeq" id="WP_146982957.1">
    <property type="nucleotide sequence ID" value="NZ_VOSM01000014.1"/>
</dbReference>
<organism evidence="1 2">
    <name type="scientific">Lujinxingia vulgaris</name>
    <dbReference type="NCBI Taxonomy" id="2600176"/>
    <lineage>
        <taxon>Bacteria</taxon>
        <taxon>Deltaproteobacteria</taxon>
        <taxon>Bradymonadales</taxon>
        <taxon>Lujinxingiaceae</taxon>
        <taxon>Lujinxingia</taxon>
    </lineage>
</organism>
<proteinExistence type="predicted"/>
<protein>
    <submittedName>
        <fullName evidence="1">Uncharacterized protein</fullName>
    </submittedName>
</protein>
<name>A0A5C6WXS7_9DELT</name>
<reference evidence="1 2" key="1">
    <citation type="submission" date="2019-08" db="EMBL/GenBank/DDBJ databases">
        <title>Bradymonadales sp. TMQ4.</title>
        <authorList>
            <person name="Liang Q."/>
        </authorList>
    </citation>
    <scope>NUCLEOTIDE SEQUENCE [LARGE SCALE GENOMIC DNA]</scope>
    <source>
        <strain evidence="1 2">TMQ4</strain>
    </source>
</reference>
<comment type="caution">
    <text evidence="1">The sequence shown here is derived from an EMBL/GenBank/DDBJ whole genome shotgun (WGS) entry which is preliminary data.</text>
</comment>